<reference evidence="2 3" key="1">
    <citation type="submission" date="2017-12" db="EMBL/GenBank/DDBJ databases">
        <title>Genome sequence of the mycotoxigenic crop pathogen Fusarium proliferatum, strain ITEM 2341 from Date Palm.</title>
        <authorList>
            <person name="Almiman B.F."/>
            <person name="Shittu T.A."/>
            <person name="Muthumeenakshi S."/>
            <person name="Baroncelli R."/>
            <person name="Sreenivasaprasada S."/>
        </authorList>
    </citation>
    <scope>NUCLEOTIDE SEQUENCE [LARGE SCALE GENOMIC DNA]</scope>
    <source>
        <strain evidence="2 3">ITEM 2341</strain>
    </source>
</reference>
<dbReference type="AlphaFoldDB" id="A0A365MXA7"/>
<evidence type="ECO:0000313" key="3">
    <source>
        <dbReference type="Proteomes" id="UP000251714"/>
    </source>
</evidence>
<evidence type="ECO:0000256" key="1">
    <source>
        <dbReference type="SAM" id="MobiDB-lite"/>
    </source>
</evidence>
<gene>
    <name evidence="2" type="ORF">FPRO05_13614</name>
</gene>
<protein>
    <submittedName>
        <fullName evidence="2">Uncharacterized protein</fullName>
    </submittedName>
</protein>
<accession>A0A365MXA7</accession>
<feature type="compositionally biased region" description="Polar residues" evidence="1">
    <location>
        <begin position="1"/>
        <end position="23"/>
    </location>
</feature>
<name>A0A365MXA7_GIBIN</name>
<sequence>MANSPPLTTSAPGSNEQEIVSKSTPRDPAYRHLSNEVFNPASISIEDGYNEKYLEPTRTTLKEIPGLIYKELEIMFFEHSAEQILMYSDLKIGWRADHCMKTVNTPRLSKPIVGPYHLDDWSNKEVMVYFEHRAVDTADSQKIARYIFREWLRLHNGRPVFQRGGFFGKPLLLQENGPQNLEQLSTFHADLSQYVSTHVEHLVEFKRGRNWCSSYPGEEPPKDESPGDIRTWREHGYHMSHLFRALYLVVDKQSLPDTTGPYYEPPGLKGYDRIHKLDHRVAKQLKPCTVLLVKAGDDAHLSSSISFLPLFEAGLASNVNRDDYIGGPGEEETAVRVSLDVAVRFVWDLLQREKAYFDELENKDQVLEEEQDNRFQDWLEDVMSHTEEVGTDHNLFMWFRSRRALARANCEAFDESQVYLVWE</sequence>
<comment type="caution">
    <text evidence="2">The sequence shown here is derived from an EMBL/GenBank/DDBJ whole genome shotgun (WGS) entry which is preliminary data.</text>
</comment>
<proteinExistence type="predicted"/>
<organism evidence="2 3">
    <name type="scientific">Gibberella intermedia</name>
    <name type="common">Bulb rot disease fungus</name>
    <name type="synonym">Fusarium proliferatum</name>
    <dbReference type="NCBI Taxonomy" id="948311"/>
    <lineage>
        <taxon>Eukaryota</taxon>
        <taxon>Fungi</taxon>
        <taxon>Dikarya</taxon>
        <taxon>Ascomycota</taxon>
        <taxon>Pezizomycotina</taxon>
        <taxon>Sordariomycetes</taxon>
        <taxon>Hypocreomycetidae</taxon>
        <taxon>Hypocreales</taxon>
        <taxon>Nectriaceae</taxon>
        <taxon>Fusarium</taxon>
        <taxon>Fusarium fujikuroi species complex</taxon>
    </lineage>
</organism>
<evidence type="ECO:0000313" key="2">
    <source>
        <dbReference type="EMBL" id="RBA13187.1"/>
    </source>
</evidence>
<feature type="region of interest" description="Disordered" evidence="1">
    <location>
        <begin position="1"/>
        <end position="27"/>
    </location>
</feature>
<dbReference type="EMBL" id="PKMI01000030">
    <property type="protein sequence ID" value="RBA13187.1"/>
    <property type="molecule type" value="Genomic_DNA"/>
</dbReference>
<dbReference type="Proteomes" id="UP000251714">
    <property type="component" value="Unassembled WGS sequence"/>
</dbReference>